<keyword evidence="7" id="KW-1185">Reference proteome</keyword>
<dbReference type="InterPro" id="IPR005119">
    <property type="entry name" value="LysR_subst-bd"/>
</dbReference>
<dbReference type="RefSeq" id="WP_093093529.1">
    <property type="nucleotide sequence ID" value="NZ_FOTQ01000003.1"/>
</dbReference>
<dbReference type="PROSITE" id="PS50931">
    <property type="entry name" value="HTH_LYSR"/>
    <property type="match status" value="1"/>
</dbReference>
<dbReference type="EMBL" id="FOTQ01000003">
    <property type="protein sequence ID" value="SFM02927.1"/>
    <property type="molecule type" value="Genomic_DNA"/>
</dbReference>
<dbReference type="OrthoDB" id="9815174at2"/>
<dbReference type="Gene3D" id="1.10.10.10">
    <property type="entry name" value="Winged helix-like DNA-binding domain superfamily/Winged helix DNA-binding domain"/>
    <property type="match status" value="1"/>
</dbReference>
<reference evidence="6 7" key="1">
    <citation type="submission" date="2016-10" db="EMBL/GenBank/DDBJ databases">
        <authorList>
            <person name="de Groot N.N."/>
        </authorList>
    </citation>
    <scope>NUCLEOTIDE SEQUENCE [LARGE SCALE GENOMIC DNA]</scope>
    <source>
        <strain evidence="6 7">DSM 15283</strain>
    </source>
</reference>
<comment type="similarity">
    <text evidence="1">Belongs to the LysR transcriptional regulatory family.</text>
</comment>
<dbReference type="PANTHER" id="PTHR30537:SF5">
    <property type="entry name" value="HTH-TYPE TRANSCRIPTIONAL ACTIVATOR TTDR-RELATED"/>
    <property type="match status" value="1"/>
</dbReference>
<dbReference type="InterPro" id="IPR036390">
    <property type="entry name" value="WH_DNA-bd_sf"/>
</dbReference>
<evidence type="ECO:0000259" key="5">
    <source>
        <dbReference type="PROSITE" id="PS50931"/>
    </source>
</evidence>
<dbReference type="GO" id="GO:0003700">
    <property type="term" value="F:DNA-binding transcription factor activity"/>
    <property type="evidence" value="ECO:0007669"/>
    <property type="project" value="InterPro"/>
</dbReference>
<keyword evidence="4" id="KW-0804">Transcription</keyword>
<dbReference type="CDD" id="cd08422">
    <property type="entry name" value="PBP2_CrgA_like"/>
    <property type="match status" value="1"/>
</dbReference>
<organism evidence="6 7">
    <name type="scientific">Shimia aestuarii</name>
    <dbReference type="NCBI Taxonomy" id="254406"/>
    <lineage>
        <taxon>Bacteria</taxon>
        <taxon>Pseudomonadati</taxon>
        <taxon>Pseudomonadota</taxon>
        <taxon>Alphaproteobacteria</taxon>
        <taxon>Rhodobacterales</taxon>
        <taxon>Roseobacteraceae</taxon>
    </lineage>
</organism>
<dbReference type="AlphaFoldDB" id="A0A1I4MIR0"/>
<dbReference type="STRING" id="254406.SAMN04488042_10397"/>
<dbReference type="SUPFAM" id="SSF53850">
    <property type="entry name" value="Periplasmic binding protein-like II"/>
    <property type="match status" value="1"/>
</dbReference>
<dbReference type="GO" id="GO:0003677">
    <property type="term" value="F:DNA binding"/>
    <property type="evidence" value="ECO:0007669"/>
    <property type="project" value="UniProtKB-KW"/>
</dbReference>
<evidence type="ECO:0000256" key="3">
    <source>
        <dbReference type="ARBA" id="ARBA00023125"/>
    </source>
</evidence>
<gene>
    <name evidence="6" type="ORF">SAMN04488042_10397</name>
</gene>
<dbReference type="Pfam" id="PF00126">
    <property type="entry name" value="HTH_1"/>
    <property type="match status" value="1"/>
</dbReference>
<evidence type="ECO:0000256" key="4">
    <source>
        <dbReference type="ARBA" id="ARBA00023163"/>
    </source>
</evidence>
<protein>
    <submittedName>
        <fullName evidence="6">Transcriptional regulator, LysR family</fullName>
    </submittedName>
</protein>
<dbReference type="SUPFAM" id="SSF46785">
    <property type="entry name" value="Winged helix' DNA-binding domain"/>
    <property type="match status" value="1"/>
</dbReference>
<evidence type="ECO:0000256" key="2">
    <source>
        <dbReference type="ARBA" id="ARBA00023015"/>
    </source>
</evidence>
<evidence type="ECO:0000313" key="6">
    <source>
        <dbReference type="EMBL" id="SFM02927.1"/>
    </source>
</evidence>
<keyword evidence="2" id="KW-0805">Transcription regulation</keyword>
<feature type="domain" description="HTH lysR-type" evidence="5">
    <location>
        <begin position="4"/>
        <end position="61"/>
    </location>
</feature>
<dbReference type="Pfam" id="PF03466">
    <property type="entry name" value="LysR_substrate"/>
    <property type="match status" value="1"/>
</dbReference>
<keyword evidence="3" id="KW-0238">DNA-binding</keyword>
<dbReference type="InterPro" id="IPR058163">
    <property type="entry name" value="LysR-type_TF_proteobact-type"/>
</dbReference>
<dbReference type="PANTHER" id="PTHR30537">
    <property type="entry name" value="HTH-TYPE TRANSCRIPTIONAL REGULATOR"/>
    <property type="match status" value="1"/>
</dbReference>
<dbReference type="InterPro" id="IPR036388">
    <property type="entry name" value="WH-like_DNA-bd_sf"/>
</dbReference>
<dbReference type="Gene3D" id="3.40.190.290">
    <property type="match status" value="1"/>
</dbReference>
<proteinExistence type="inferred from homology"/>
<evidence type="ECO:0000256" key="1">
    <source>
        <dbReference type="ARBA" id="ARBA00009437"/>
    </source>
</evidence>
<dbReference type="FunFam" id="1.10.10.10:FF:000001">
    <property type="entry name" value="LysR family transcriptional regulator"/>
    <property type="match status" value="1"/>
</dbReference>
<evidence type="ECO:0000313" key="7">
    <source>
        <dbReference type="Proteomes" id="UP000199144"/>
    </source>
</evidence>
<dbReference type="Proteomes" id="UP000199144">
    <property type="component" value="Unassembled WGS sequence"/>
</dbReference>
<dbReference type="InterPro" id="IPR000847">
    <property type="entry name" value="LysR_HTH_N"/>
</dbReference>
<name>A0A1I4MIR0_9RHOB</name>
<accession>A0A1I4MIR0</accession>
<sequence>MRRNELSDVAIFVAVAQEGGFRAAADKLGLGAGTVSEAVQRFEDRLGVRLLERTTRAIALTKAGETLYRRSLPAIRELESALGDVHSTETGLAGLLRITAPIGASRLFLDELNAAFAKRHPGLVIEVLYDEEKVDLVTGGADLAIRAETLLDPDTYAFAVGPVQQMALVASGEYLEKAPPIETPEDVAAHAGVCFAFDRSGTLAPWVFAGPDGPYSVMPTPRVIANDVGSIAASARSGLGLAYIYRHLVREHLQSGALVEVLKGQTEALPRFSLNYLSKRNMPARVRAYVDFAREQTW</sequence>